<dbReference type="InterPro" id="IPR036291">
    <property type="entry name" value="NAD(P)-bd_dom_sf"/>
</dbReference>
<dbReference type="AlphaFoldDB" id="K9GY52"/>
<evidence type="ECO:0000259" key="3">
    <source>
        <dbReference type="SMART" id="SM00822"/>
    </source>
</evidence>
<dbReference type="PANTHER" id="PTHR44196">
    <property type="entry name" value="DEHYDROGENASE/REDUCTASE SDR FAMILY MEMBER 7B"/>
    <property type="match status" value="1"/>
</dbReference>
<evidence type="ECO:0000256" key="1">
    <source>
        <dbReference type="ARBA" id="ARBA00006484"/>
    </source>
</evidence>
<sequence length="263" mass="27717">MTRAPTPRHILITGGSSGIGRALALEYAAPGVRLTLTGRDPARLDDAVDACRAKGAEAEGRIVDVADRDAMEAFVLETDAVRPLDLVVANAGISAGTASGGQGGLMGESAEQTRRIMAVNVDGVMNTVLPLIPRFRERRAGQIALVSSMAAFRGFPGAPAYCASKAAVKTWGEALRGWLGPEGVRVSVICPGFVESRITAANDFPMPFFMSGEKAARIIRRKLARDRGRIAFPLPTYMGSWLAGALPDGLVDAITRRMPAKGG</sequence>
<dbReference type="OrthoDB" id="335726at2"/>
<dbReference type="PROSITE" id="PS00061">
    <property type="entry name" value="ADH_SHORT"/>
    <property type="match status" value="1"/>
</dbReference>
<dbReference type="InterPro" id="IPR002347">
    <property type="entry name" value="SDR_fam"/>
</dbReference>
<dbReference type="Proteomes" id="UP000009881">
    <property type="component" value="Unassembled WGS sequence"/>
</dbReference>
<dbReference type="GO" id="GO:0016491">
    <property type="term" value="F:oxidoreductase activity"/>
    <property type="evidence" value="ECO:0007669"/>
    <property type="project" value="UniProtKB-KW"/>
</dbReference>
<dbReference type="eggNOG" id="COG0300">
    <property type="taxonomic scope" value="Bacteria"/>
</dbReference>
<keyword evidence="2" id="KW-0560">Oxidoreductase</keyword>
<proteinExistence type="inferred from homology"/>
<reference evidence="4 5" key="1">
    <citation type="journal article" date="2013" name="Genome Announc.">
        <title>Draft Genome Sequence of an Alphaproteobacterium, Caenispirillum salinarum AK4(T), Isolated from a Solar Saltern.</title>
        <authorList>
            <person name="Khatri I."/>
            <person name="Singh A."/>
            <person name="Korpole S."/>
            <person name="Pinnaka A.K."/>
            <person name="Subramanian S."/>
        </authorList>
    </citation>
    <scope>NUCLEOTIDE SEQUENCE [LARGE SCALE GENOMIC DNA]</scope>
    <source>
        <strain evidence="4 5">AK4</strain>
    </source>
</reference>
<comment type="caution">
    <text evidence="4">The sequence shown here is derived from an EMBL/GenBank/DDBJ whole genome shotgun (WGS) entry which is preliminary data.</text>
</comment>
<evidence type="ECO:0000256" key="2">
    <source>
        <dbReference type="ARBA" id="ARBA00023002"/>
    </source>
</evidence>
<dbReference type="InterPro" id="IPR020904">
    <property type="entry name" value="Sc_DH/Rdtase_CS"/>
</dbReference>
<gene>
    <name evidence="4" type="ORF">C882_4567</name>
</gene>
<accession>K9GY52</accession>
<dbReference type="Pfam" id="PF00106">
    <property type="entry name" value="adh_short"/>
    <property type="match status" value="1"/>
</dbReference>
<dbReference type="InterPro" id="IPR057326">
    <property type="entry name" value="KR_dom"/>
</dbReference>
<dbReference type="GO" id="GO:0016020">
    <property type="term" value="C:membrane"/>
    <property type="evidence" value="ECO:0007669"/>
    <property type="project" value="TreeGrafter"/>
</dbReference>
<dbReference type="RefSeq" id="WP_009540675.1">
    <property type="nucleotide sequence ID" value="NZ_ANHY01000009.1"/>
</dbReference>
<comment type="similarity">
    <text evidence="1">Belongs to the short-chain dehydrogenases/reductases (SDR) family.</text>
</comment>
<dbReference type="SMART" id="SM00822">
    <property type="entry name" value="PKS_KR"/>
    <property type="match status" value="1"/>
</dbReference>
<dbReference type="EMBL" id="ANHY01000009">
    <property type="protein sequence ID" value="EKV30167.1"/>
    <property type="molecule type" value="Genomic_DNA"/>
</dbReference>
<dbReference type="SUPFAM" id="SSF51735">
    <property type="entry name" value="NAD(P)-binding Rossmann-fold domains"/>
    <property type="match status" value="1"/>
</dbReference>
<keyword evidence="5" id="KW-1185">Reference proteome</keyword>
<dbReference type="STRING" id="1238182.C882_4567"/>
<dbReference type="PATRIC" id="fig|1238182.3.peg.2231"/>
<dbReference type="PANTHER" id="PTHR44196:SF1">
    <property type="entry name" value="DEHYDROGENASE_REDUCTASE SDR FAMILY MEMBER 7B"/>
    <property type="match status" value="1"/>
</dbReference>
<protein>
    <submittedName>
        <fullName evidence="4">Oxidoreductase</fullName>
    </submittedName>
</protein>
<name>K9GY52_9PROT</name>
<feature type="domain" description="Ketoreductase" evidence="3">
    <location>
        <begin position="8"/>
        <end position="197"/>
    </location>
</feature>
<organism evidence="4 5">
    <name type="scientific">Caenispirillum salinarum AK4</name>
    <dbReference type="NCBI Taxonomy" id="1238182"/>
    <lineage>
        <taxon>Bacteria</taxon>
        <taxon>Pseudomonadati</taxon>
        <taxon>Pseudomonadota</taxon>
        <taxon>Alphaproteobacteria</taxon>
        <taxon>Rhodospirillales</taxon>
        <taxon>Novispirillaceae</taxon>
        <taxon>Caenispirillum</taxon>
    </lineage>
</organism>
<evidence type="ECO:0000313" key="5">
    <source>
        <dbReference type="Proteomes" id="UP000009881"/>
    </source>
</evidence>
<dbReference type="Gene3D" id="3.40.50.720">
    <property type="entry name" value="NAD(P)-binding Rossmann-like Domain"/>
    <property type="match status" value="1"/>
</dbReference>
<dbReference type="PRINTS" id="PR00081">
    <property type="entry name" value="GDHRDH"/>
</dbReference>
<evidence type="ECO:0000313" key="4">
    <source>
        <dbReference type="EMBL" id="EKV30167.1"/>
    </source>
</evidence>